<name>A0A7S4GBF4_9EUGL</name>
<dbReference type="EMBL" id="HBJA01123920">
    <property type="protein sequence ID" value="CAE0831389.1"/>
    <property type="molecule type" value="Transcribed_RNA"/>
</dbReference>
<organism evidence="1">
    <name type="scientific">Eutreptiella gymnastica</name>
    <dbReference type="NCBI Taxonomy" id="73025"/>
    <lineage>
        <taxon>Eukaryota</taxon>
        <taxon>Discoba</taxon>
        <taxon>Euglenozoa</taxon>
        <taxon>Euglenida</taxon>
        <taxon>Spirocuta</taxon>
        <taxon>Euglenophyceae</taxon>
        <taxon>Eutreptiales</taxon>
        <taxon>Eutreptiaceae</taxon>
        <taxon>Eutreptiella</taxon>
    </lineage>
</organism>
<proteinExistence type="predicted"/>
<evidence type="ECO:0000313" key="1">
    <source>
        <dbReference type="EMBL" id="CAE0831389.1"/>
    </source>
</evidence>
<gene>
    <name evidence="1" type="ORF">EGYM00163_LOCUS42671</name>
</gene>
<dbReference type="AlphaFoldDB" id="A0A7S4GBF4"/>
<reference evidence="1" key="1">
    <citation type="submission" date="2021-01" db="EMBL/GenBank/DDBJ databases">
        <authorList>
            <person name="Corre E."/>
            <person name="Pelletier E."/>
            <person name="Niang G."/>
            <person name="Scheremetjew M."/>
            <person name="Finn R."/>
            <person name="Kale V."/>
            <person name="Holt S."/>
            <person name="Cochrane G."/>
            <person name="Meng A."/>
            <person name="Brown T."/>
            <person name="Cohen L."/>
        </authorList>
    </citation>
    <scope>NUCLEOTIDE SEQUENCE</scope>
    <source>
        <strain evidence="1">CCMP1594</strain>
    </source>
</reference>
<protein>
    <submittedName>
        <fullName evidence="1">Uncharacterized protein</fullName>
    </submittedName>
</protein>
<sequence>MALIHRQQSSAATTPCSRIETDPCISCSVKLFQDSNALSNKLGVLNKLVPLQLLDSLQLLLAFFRGQLLHLFDVRDLLLRAVGEGVHVTPGLVQSLCSETLQLLKLSTTVVVLLLPVHPVLDGGIPTHPLL</sequence>
<accession>A0A7S4GBF4</accession>